<sequence>MSTTTGTHEARAAEFAAAVRQHLSDLPREEVDELTDGLPADLADRLGDGGELGDPAGYAAELRQAAGLPPRTASPDSSPAAVPLRDRVAAWGDRAQRWVTATPTRRAVSEFVVALRPVWWVLRGLVLAALIALFLNWGLAWWLAVTALAAIVVSVQWGRGKWAVSAWGRWVRRIASAVVIVALLPMSALVMERASQAFTQTSEEPWMQPGLTSDGEMITNIFAYDCAGDPLSEVRLYRPDGRPLHTGSGEPGGDFGWTPMSEGPGEMRRNAATTMPDEWNVFPLRQLHDLGWGDSEDMEEYQARPGSAAKLPFEKLAALADCDANADDPAATDRAAENDAGATGSAASAAEATADPEAAEDPKDRAAEKAPSRP</sequence>
<keyword evidence="4" id="KW-1185">Reference proteome</keyword>
<evidence type="ECO:0000256" key="1">
    <source>
        <dbReference type="SAM" id="MobiDB-lite"/>
    </source>
</evidence>
<feature type="region of interest" description="Disordered" evidence="1">
    <location>
        <begin position="326"/>
        <end position="374"/>
    </location>
</feature>
<feature type="compositionally biased region" description="Basic and acidic residues" evidence="1">
    <location>
        <begin position="360"/>
        <end position="374"/>
    </location>
</feature>
<evidence type="ECO:0000313" key="4">
    <source>
        <dbReference type="Proteomes" id="UP001645859"/>
    </source>
</evidence>
<dbReference type="Proteomes" id="UP001645859">
    <property type="component" value="Unassembled WGS sequence"/>
</dbReference>
<keyword evidence="2" id="KW-0812">Transmembrane</keyword>
<dbReference type="EMBL" id="QYAC01000005">
    <property type="protein sequence ID" value="MBL3679633.1"/>
    <property type="molecule type" value="Genomic_DNA"/>
</dbReference>
<feature type="compositionally biased region" description="Low complexity" evidence="1">
    <location>
        <begin position="326"/>
        <end position="356"/>
    </location>
</feature>
<accession>A0ABS1SGE4</accession>
<feature type="transmembrane region" description="Helical" evidence="2">
    <location>
        <begin position="170"/>
        <end position="191"/>
    </location>
</feature>
<feature type="transmembrane region" description="Helical" evidence="2">
    <location>
        <begin position="139"/>
        <end position="158"/>
    </location>
</feature>
<evidence type="ECO:0000256" key="2">
    <source>
        <dbReference type="SAM" id="Phobius"/>
    </source>
</evidence>
<name>A0ABS1SGE4_9MICO</name>
<protein>
    <submittedName>
        <fullName evidence="3">Uncharacterized protein</fullName>
    </submittedName>
</protein>
<feature type="transmembrane region" description="Helical" evidence="2">
    <location>
        <begin position="113"/>
        <end position="133"/>
    </location>
</feature>
<dbReference type="RefSeq" id="WP_202344919.1">
    <property type="nucleotide sequence ID" value="NZ_BAAAPI010000003.1"/>
</dbReference>
<comment type="caution">
    <text evidence="3">The sequence shown here is derived from an EMBL/GenBank/DDBJ whole genome shotgun (WGS) entry which is preliminary data.</text>
</comment>
<keyword evidence="2" id="KW-0472">Membrane</keyword>
<reference evidence="3 4" key="1">
    <citation type="submission" date="2018-09" db="EMBL/GenBank/DDBJ databases">
        <title>Comparative genomics of Leucobacter spp.</title>
        <authorList>
            <person name="Reis A.C."/>
            <person name="Kolvenbach B.A."/>
            <person name="Corvini P.F.X."/>
            <person name="Nunes O.C."/>
        </authorList>
    </citation>
    <scope>NUCLEOTIDE SEQUENCE [LARGE SCALE GENOMIC DNA]</scope>
    <source>
        <strain evidence="3 4">TAN 31504</strain>
    </source>
</reference>
<keyword evidence="2" id="KW-1133">Transmembrane helix</keyword>
<proteinExistence type="predicted"/>
<gene>
    <name evidence="3" type="ORF">D3230_10070</name>
</gene>
<organism evidence="3 4">
    <name type="scientific">Leucobacter chromiireducens subsp. solipictus</name>
    <dbReference type="NCBI Taxonomy" id="398235"/>
    <lineage>
        <taxon>Bacteria</taxon>
        <taxon>Bacillati</taxon>
        <taxon>Actinomycetota</taxon>
        <taxon>Actinomycetes</taxon>
        <taxon>Micrococcales</taxon>
        <taxon>Microbacteriaceae</taxon>
        <taxon>Leucobacter</taxon>
    </lineage>
</organism>
<evidence type="ECO:0000313" key="3">
    <source>
        <dbReference type="EMBL" id="MBL3679633.1"/>
    </source>
</evidence>